<dbReference type="Pfam" id="PF00398">
    <property type="entry name" value="RrnaAD"/>
    <property type="match status" value="1"/>
</dbReference>
<dbReference type="PANTHER" id="PTHR11727:SF7">
    <property type="entry name" value="DIMETHYLADENOSINE TRANSFERASE-RELATED"/>
    <property type="match status" value="1"/>
</dbReference>
<dbReference type="Proteomes" id="UP000595663">
    <property type="component" value="Chromosome"/>
</dbReference>
<evidence type="ECO:0000313" key="10">
    <source>
        <dbReference type="EMBL" id="BBB25245.1"/>
    </source>
</evidence>
<sequence length="268" mass="30317">MSNKPAGHKARKRFGQNFLQDQGIIRRIVRAIAPGETQHLIEIGPGLGAITEELLDLCQRLDVVELDRDLIPILRTKFFSYAEKFTIHEGDALKFDFSSLQQQDEQLRVVGNLPYNISTPLIFHLLSFADQIEDMHFMLQKEVVDRLAAQPGESAYGRLGIMAQYYCHVEPLFLVPPHAFDPAPKVDSAIVRLIPYKELPHPAKDIDKLAIVVRTAFGQRRKTLRNNLKPLLSGDEIEALGIDPGLRPERLALTDFIQISDYLSSKQL</sequence>
<keyword evidence="2 7" id="KW-0698">rRNA processing</keyword>
<feature type="domain" description="Ribosomal RNA adenine methylase transferase N-terminal" evidence="9">
    <location>
        <begin position="24"/>
        <end position="197"/>
    </location>
</feature>
<feature type="binding site" evidence="7 8">
    <location>
        <position position="65"/>
    </location>
    <ligand>
        <name>S-adenosyl-L-methionine</name>
        <dbReference type="ChEBI" id="CHEBI:59789"/>
    </ligand>
</feature>
<evidence type="ECO:0000313" key="11">
    <source>
        <dbReference type="Proteomes" id="UP000595663"/>
    </source>
</evidence>
<dbReference type="PROSITE" id="PS51689">
    <property type="entry name" value="SAM_RNA_A_N6_MT"/>
    <property type="match status" value="1"/>
</dbReference>
<dbReference type="EMBL" id="AP014545">
    <property type="protein sequence ID" value="BBB25245.1"/>
    <property type="molecule type" value="Genomic_DNA"/>
</dbReference>
<dbReference type="AlphaFoldDB" id="A0A7R6SS00"/>
<dbReference type="GO" id="GO:0052908">
    <property type="term" value="F:16S rRNA (adenine(1518)-N(6)/adenine(1519)-N(6))-dimethyltransferase activity"/>
    <property type="evidence" value="ECO:0007669"/>
    <property type="project" value="UniProtKB-EC"/>
</dbReference>
<keyword evidence="11" id="KW-1185">Reference proteome</keyword>
<keyword evidence="3 7" id="KW-0489">Methyltransferase</keyword>
<gene>
    <name evidence="7 10" type="primary">ksgA</name>
    <name evidence="7" type="synonym">rsmA</name>
    <name evidence="10" type="ORF">AMJAP_0646</name>
</gene>
<dbReference type="OrthoDB" id="9814755at2"/>
<dbReference type="InterPro" id="IPR020596">
    <property type="entry name" value="rRNA_Ade_Mease_Trfase_CS"/>
</dbReference>
<evidence type="ECO:0000256" key="7">
    <source>
        <dbReference type="HAMAP-Rule" id="MF_00607"/>
    </source>
</evidence>
<dbReference type="InterPro" id="IPR029063">
    <property type="entry name" value="SAM-dependent_MTases_sf"/>
</dbReference>
<dbReference type="PANTHER" id="PTHR11727">
    <property type="entry name" value="DIMETHYLADENOSINE TRANSFERASE"/>
    <property type="match status" value="1"/>
</dbReference>
<dbReference type="InterPro" id="IPR023165">
    <property type="entry name" value="rRNA_Ade_diMease-like_C"/>
</dbReference>
<dbReference type="InterPro" id="IPR011530">
    <property type="entry name" value="rRNA_adenine_dimethylase"/>
</dbReference>
<dbReference type="InterPro" id="IPR001737">
    <property type="entry name" value="KsgA/Erm"/>
</dbReference>
<feature type="binding site" evidence="7 8">
    <location>
        <position position="112"/>
    </location>
    <ligand>
        <name>S-adenosyl-L-methionine</name>
        <dbReference type="ChEBI" id="CHEBI:59789"/>
    </ligand>
</feature>
<protein>
    <recommendedName>
        <fullName evidence="7">Ribosomal RNA small subunit methyltransferase A</fullName>
        <ecNumber evidence="7">2.1.1.182</ecNumber>
    </recommendedName>
    <alternativeName>
        <fullName evidence="7">16S rRNA (adenine(1518)-N(6)/adenine(1519)-N(6))-dimethyltransferase</fullName>
    </alternativeName>
    <alternativeName>
        <fullName evidence="7">16S rRNA dimethyladenosine transferase</fullName>
    </alternativeName>
    <alternativeName>
        <fullName evidence="7">16S rRNA dimethylase</fullName>
    </alternativeName>
    <alternativeName>
        <fullName evidence="7">S-adenosylmethionine-6-N', N'-adenosyl(rRNA) dimethyltransferase</fullName>
    </alternativeName>
</protein>
<dbReference type="EC" id="2.1.1.182" evidence="7"/>
<dbReference type="HAMAP" id="MF_00607">
    <property type="entry name" value="16SrRNA_methyltr_A"/>
    <property type="match status" value="1"/>
</dbReference>
<dbReference type="GO" id="GO:0003723">
    <property type="term" value="F:RNA binding"/>
    <property type="evidence" value="ECO:0007669"/>
    <property type="project" value="UniProtKB-UniRule"/>
</dbReference>
<evidence type="ECO:0000256" key="2">
    <source>
        <dbReference type="ARBA" id="ARBA00022552"/>
    </source>
</evidence>
<evidence type="ECO:0000256" key="4">
    <source>
        <dbReference type="ARBA" id="ARBA00022679"/>
    </source>
</evidence>
<dbReference type="RefSeq" id="WP_019622901.1">
    <property type="nucleotide sequence ID" value="NZ_AP014545.1"/>
</dbReference>
<keyword evidence="4 7" id="KW-0808">Transferase</keyword>
<dbReference type="GO" id="GO:0005829">
    <property type="term" value="C:cytosol"/>
    <property type="evidence" value="ECO:0007669"/>
    <property type="project" value="TreeGrafter"/>
</dbReference>
<evidence type="ECO:0000256" key="1">
    <source>
        <dbReference type="ARBA" id="ARBA00022490"/>
    </source>
</evidence>
<keyword evidence="5 7" id="KW-0949">S-adenosyl-L-methionine</keyword>
<dbReference type="SMART" id="SM00650">
    <property type="entry name" value="rADc"/>
    <property type="match status" value="1"/>
</dbReference>
<evidence type="ECO:0000256" key="8">
    <source>
        <dbReference type="PROSITE-ProRule" id="PRU01026"/>
    </source>
</evidence>
<dbReference type="FunFam" id="1.10.8.100:FF:000001">
    <property type="entry name" value="Ribosomal RNA small subunit methyltransferase A"/>
    <property type="match status" value="1"/>
</dbReference>
<evidence type="ECO:0000256" key="5">
    <source>
        <dbReference type="ARBA" id="ARBA00022691"/>
    </source>
</evidence>
<dbReference type="Gene3D" id="3.40.50.150">
    <property type="entry name" value="Vaccinia Virus protein VP39"/>
    <property type="match status" value="1"/>
</dbReference>
<feature type="binding site" evidence="7 8">
    <location>
        <position position="91"/>
    </location>
    <ligand>
        <name>S-adenosyl-L-methionine</name>
        <dbReference type="ChEBI" id="CHEBI:59789"/>
    </ligand>
</feature>
<dbReference type="KEGG" id="ajp:AMJAP_0646"/>
<dbReference type="SUPFAM" id="SSF53335">
    <property type="entry name" value="S-adenosyl-L-methionine-dependent methyltransferases"/>
    <property type="match status" value="1"/>
</dbReference>
<keyword evidence="1 7" id="KW-0963">Cytoplasm</keyword>
<evidence type="ECO:0000259" key="9">
    <source>
        <dbReference type="SMART" id="SM00650"/>
    </source>
</evidence>
<comment type="similarity">
    <text evidence="7">Belongs to the class I-like SAM-binding methyltransferase superfamily. rRNA adenine N(6)-methyltransferase family. RsmA subfamily.</text>
</comment>
<dbReference type="InterPro" id="IPR020598">
    <property type="entry name" value="rRNA_Ade_methylase_Trfase_N"/>
</dbReference>
<evidence type="ECO:0000256" key="3">
    <source>
        <dbReference type="ARBA" id="ARBA00022603"/>
    </source>
</evidence>
<feature type="binding site" evidence="7 8">
    <location>
        <position position="44"/>
    </location>
    <ligand>
        <name>S-adenosyl-L-methionine</name>
        <dbReference type="ChEBI" id="CHEBI:59789"/>
    </ligand>
</feature>
<evidence type="ECO:0000256" key="6">
    <source>
        <dbReference type="ARBA" id="ARBA00022884"/>
    </source>
</evidence>
<dbReference type="Gene3D" id="1.10.8.100">
    <property type="entry name" value="Ribosomal RNA adenine dimethylase-like, domain 2"/>
    <property type="match status" value="1"/>
</dbReference>
<organism evidence="10 11">
    <name type="scientific">Amphritea japonica ATCC BAA-1530</name>
    <dbReference type="NCBI Taxonomy" id="1278309"/>
    <lineage>
        <taxon>Bacteria</taxon>
        <taxon>Pseudomonadati</taxon>
        <taxon>Pseudomonadota</taxon>
        <taxon>Gammaproteobacteria</taxon>
        <taxon>Oceanospirillales</taxon>
        <taxon>Oceanospirillaceae</taxon>
        <taxon>Amphritea</taxon>
    </lineage>
</organism>
<feature type="binding site" evidence="7 8">
    <location>
        <position position="19"/>
    </location>
    <ligand>
        <name>S-adenosyl-L-methionine</name>
        <dbReference type="ChEBI" id="CHEBI:59789"/>
    </ligand>
</feature>
<proteinExistence type="inferred from homology"/>
<feature type="binding site" evidence="7 8">
    <location>
        <position position="17"/>
    </location>
    <ligand>
        <name>S-adenosyl-L-methionine</name>
        <dbReference type="ChEBI" id="CHEBI:59789"/>
    </ligand>
</feature>
<accession>A0A7R6SS00</accession>
<reference evidence="10 11" key="1">
    <citation type="journal article" date="2008" name="Int. J. Syst. Evol. Microbiol.">
        <title>Amphritea japonica sp. nov. and Amphritea balenae sp. nov., isolated from the sediment adjacent to sperm whale carcasses off Kagoshima, Japan.</title>
        <authorList>
            <person name="Miyazaki M."/>
            <person name="Nogi Y."/>
            <person name="Fujiwara Y."/>
            <person name="Kawato M."/>
            <person name="Nagahama T."/>
            <person name="Kubokawa K."/>
            <person name="Horikoshi K."/>
        </authorList>
    </citation>
    <scope>NUCLEOTIDE SEQUENCE [LARGE SCALE GENOMIC DNA]</scope>
    <source>
        <strain evidence="10 11">ATCC BAA-1530</strain>
    </source>
</reference>
<dbReference type="NCBIfam" id="TIGR00755">
    <property type="entry name" value="ksgA"/>
    <property type="match status" value="1"/>
</dbReference>
<dbReference type="PROSITE" id="PS01131">
    <property type="entry name" value="RRNA_A_DIMETH"/>
    <property type="match status" value="1"/>
</dbReference>
<keyword evidence="6 7" id="KW-0694">RNA-binding</keyword>
<comment type="catalytic activity">
    <reaction evidence="7">
        <text>adenosine(1518)/adenosine(1519) in 16S rRNA + 4 S-adenosyl-L-methionine = N(6)-dimethyladenosine(1518)/N(6)-dimethyladenosine(1519) in 16S rRNA + 4 S-adenosyl-L-homocysteine + 4 H(+)</text>
        <dbReference type="Rhea" id="RHEA:19609"/>
        <dbReference type="Rhea" id="RHEA-COMP:10232"/>
        <dbReference type="Rhea" id="RHEA-COMP:10233"/>
        <dbReference type="ChEBI" id="CHEBI:15378"/>
        <dbReference type="ChEBI" id="CHEBI:57856"/>
        <dbReference type="ChEBI" id="CHEBI:59789"/>
        <dbReference type="ChEBI" id="CHEBI:74411"/>
        <dbReference type="ChEBI" id="CHEBI:74493"/>
        <dbReference type="EC" id="2.1.1.182"/>
    </reaction>
</comment>
<comment type="subcellular location">
    <subcellularLocation>
        <location evidence="7">Cytoplasm</location>
    </subcellularLocation>
</comment>
<comment type="function">
    <text evidence="7">Specifically dimethylates two adjacent adenosines (A1518 and A1519) in the loop of a conserved hairpin near the 3'-end of 16S rRNA in the 30S particle. May play a critical role in biogenesis of 30S subunits.</text>
</comment>
<name>A0A7R6SS00_9GAMM</name>